<evidence type="ECO:0000256" key="7">
    <source>
        <dbReference type="SAM" id="MobiDB-lite"/>
    </source>
</evidence>
<dbReference type="Proteomes" id="UP001497744">
    <property type="component" value="Unassembled WGS sequence"/>
</dbReference>
<evidence type="ECO:0000256" key="2">
    <source>
        <dbReference type="ARBA" id="ARBA00022801"/>
    </source>
</evidence>
<dbReference type="EMBL" id="BPLF01000005">
    <property type="protein sequence ID" value="GIX65662.1"/>
    <property type="molecule type" value="Genomic_DNA"/>
</dbReference>
<reference evidence="9 10" key="1">
    <citation type="submission" date="2021-06" db="EMBL/GenBank/DDBJ databases">
        <title>Genome sequence of Babesia caballi.</title>
        <authorList>
            <person name="Yamagishi J."/>
            <person name="Kidaka T."/>
            <person name="Ochi A."/>
        </authorList>
    </citation>
    <scope>NUCLEOTIDE SEQUENCE [LARGE SCALE GENOMIC DNA]</scope>
    <source>
        <strain evidence="9">USDA-D6B2</strain>
    </source>
</reference>
<proteinExistence type="inferred from homology"/>
<evidence type="ECO:0000256" key="5">
    <source>
        <dbReference type="PIRSR" id="PIRSR623088-3"/>
    </source>
</evidence>
<gene>
    <name evidence="9" type="ORF">BcabD6B2_50970</name>
</gene>
<dbReference type="InterPro" id="IPR002073">
    <property type="entry name" value="PDEase_catalytic_dom"/>
</dbReference>
<feature type="binding site" evidence="4">
    <location>
        <begin position="370"/>
        <end position="374"/>
    </location>
    <ligand>
        <name>AMP</name>
        <dbReference type="ChEBI" id="CHEBI:456215"/>
    </ligand>
</feature>
<comment type="cofactor">
    <cofactor evidence="6">
        <name>a divalent metal cation</name>
        <dbReference type="ChEBI" id="CHEBI:60240"/>
    </cofactor>
    <text evidence="6">Binds 2 divalent metal cations per subunit. Site 1 may preferentially bind zinc ions, while site 2 has a preference for magnesium and/or manganese ions.</text>
</comment>
<feature type="binding site" evidence="5">
    <location>
        <position position="411"/>
    </location>
    <ligand>
        <name>Zn(2+)</name>
        <dbReference type="ChEBI" id="CHEBI:29105"/>
        <label>2</label>
    </ligand>
</feature>
<feature type="binding site" evidence="4">
    <location>
        <position position="519"/>
    </location>
    <ligand>
        <name>AMP</name>
        <dbReference type="ChEBI" id="CHEBI:456215"/>
    </ligand>
</feature>
<dbReference type="PANTHER" id="PTHR11347">
    <property type="entry name" value="CYCLIC NUCLEOTIDE PHOSPHODIESTERASE"/>
    <property type="match status" value="1"/>
</dbReference>
<feature type="region of interest" description="Disordered" evidence="7">
    <location>
        <begin position="39"/>
        <end position="61"/>
    </location>
</feature>
<dbReference type="AlphaFoldDB" id="A0AAV4LZJ6"/>
<dbReference type="EC" id="3.1.4.-" evidence="6"/>
<feature type="binding site" evidence="5">
    <location>
        <position position="519"/>
    </location>
    <ligand>
        <name>Zn(2+)</name>
        <dbReference type="ChEBI" id="CHEBI:29105"/>
        <label>1</label>
    </ligand>
</feature>
<sequence>MTESSPLDTDFVGPGEFGHIVDPDAFDADVREAAAGLPHVWPPTARPTKGVPLDGERAKSRRVAPALRRELLFERRRSRLHPPTGASADDPPQADALHRGGVLHGVHRAACAVGSHVPYRPGSDAHLSGGEDATAGARLALVDGAAGHMPGVHDFNGALLPPEVERNLLPEHRPRRGVRRRVHRDGVTASAAVCAGGRDMQSGVKLNSAQGRRYFAKLRQLLEDCMSQLRSGENLYGLCYGKHEMGEEQIEIMDAYLVSSKHRLSTQNMTLQFQMTATGSMVGRPALVSAATTERMASVDMSNIDAVDYNTLTSDWNFDVLGYFEQAPRGFVSIGCSLLGRYLSLCDVDKATVVRFLGKLESMYRDVPYHNKIHGAMVAQKWMCLAKYTNLLDHLSVQDEALCVVAAIAHDVGHPGRNNAFFVRAHHPVAHLYNDNAVLENYHAACTLRILRMPGCNIFADIDYDYVRSLLIELILATDTVNNFEMNSQFVLSCSRADFSLQDLKARMLTGKMLIKAADVSAPTMPWAISLAWVGRLLGEFYAQGAEEAQMGLPVSALCDRAHHDQAAKSQAAFLKIVVSPLYKSIASLGSPAMDEIMRQAEENTERWQEMDKSGETIPCVDCEESEANLDVSWVLEPAAPQR</sequence>
<dbReference type="GO" id="GO:0007165">
    <property type="term" value="P:signal transduction"/>
    <property type="evidence" value="ECO:0007669"/>
    <property type="project" value="InterPro"/>
</dbReference>
<keyword evidence="10" id="KW-1185">Reference proteome</keyword>
<dbReference type="GO" id="GO:0004114">
    <property type="term" value="F:3',5'-cyclic-nucleotide phosphodiesterase activity"/>
    <property type="evidence" value="ECO:0007669"/>
    <property type="project" value="InterPro"/>
</dbReference>
<evidence type="ECO:0000256" key="4">
    <source>
        <dbReference type="PIRSR" id="PIRSR623088-2"/>
    </source>
</evidence>
<feature type="domain" description="PDEase" evidence="8">
    <location>
        <begin position="291"/>
        <end position="615"/>
    </location>
</feature>
<evidence type="ECO:0000256" key="3">
    <source>
        <dbReference type="PIRSR" id="PIRSR623088-1"/>
    </source>
</evidence>
<dbReference type="GO" id="GO:0046872">
    <property type="term" value="F:metal ion binding"/>
    <property type="evidence" value="ECO:0007669"/>
    <property type="project" value="UniProtKB-KW"/>
</dbReference>
<name>A0AAV4LZJ6_BABCB</name>
<keyword evidence="2 6" id="KW-0378">Hydrolase</keyword>
<comment type="caution">
    <text evidence="9">The sequence shown here is derived from an EMBL/GenBank/DDBJ whole genome shotgun (WGS) entry which is preliminary data.</text>
</comment>
<dbReference type="CDD" id="cd00077">
    <property type="entry name" value="HDc"/>
    <property type="match status" value="1"/>
</dbReference>
<dbReference type="PRINTS" id="PR00387">
    <property type="entry name" value="PDIESTERASE1"/>
</dbReference>
<dbReference type="InterPro" id="IPR003607">
    <property type="entry name" value="HD/PDEase_dom"/>
</dbReference>
<dbReference type="Gene3D" id="1.10.1300.10">
    <property type="entry name" value="3'5'-cyclic nucleotide phosphodiesterase, catalytic domain"/>
    <property type="match status" value="1"/>
</dbReference>
<dbReference type="Pfam" id="PF00233">
    <property type="entry name" value="PDEase_I"/>
    <property type="match status" value="1"/>
</dbReference>
<dbReference type="SMART" id="SM00471">
    <property type="entry name" value="HDc"/>
    <property type="match status" value="1"/>
</dbReference>
<dbReference type="InterPro" id="IPR036971">
    <property type="entry name" value="PDEase_catalytic_dom_sf"/>
</dbReference>
<organism evidence="9 10">
    <name type="scientific">Babesia caballi</name>
    <dbReference type="NCBI Taxonomy" id="5871"/>
    <lineage>
        <taxon>Eukaryota</taxon>
        <taxon>Sar</taxon>
        <taxon>Alveolata</taxon>
        <taxon>Apicomplexa</taxon>
        <taxon>Aconoidasida</taxon>
        <taxon>Piroplasmida</taxon>
        <taxon>Babesiidae</taxon>
        <taxon>Babesia</taxon>
    </lineage>
</organism>
<comment type="similarity">
    <text evidence="6">Belongs to the cyclic nucleotide phosphodiesterase family.</text>
</comment>
<evidence type="ECO:0000313" key="9">
    <source>
        <dbReference type="EMBL" id="GIX65662.1"/>
    </source>
</evidence>
<feature type="binding site" evidence="4">
    <location>
        <position position="411"/>
    </location>
    <ligand>
        <name>AMP</name>
        <dbReference type="ChEBI" id="CHEBI:456215"/>
    </ligand>
</feature>
<evidence type="ECO:0000256" key="1">
    <source>
        <dbReference type="ARBA" id="ARBA00022723"/>
    </source>
</evidence>
<feature type="active site" description="Proton donor" evidence="3">
    <location>
        <position position="370"/>
    </location>
</feature>
<feature type="binding site" evidence="4">
    <location>
        <position position="571"/>
    </location>
    <ligand>
        <name>AMP</name>
        <dbReference type="ChEBI" id="CHEBI:456215"/>
    </ligand>
</feature>
<protein>
    <recommendedName>
        <fullName evidence="6">Phosphodiesterase</fullName>
        <ecNumber evidence="6">3.1.4.-</ecNumber>
    </recommendedName>
</protein>
<dbReference type="GeneID" id="94197143"/>
<dbReference type="SUPFAM" id="SSF109604">
    <property type="entry name" value="HD-domain/PDEase-like"/>
    <property type="match status" value="1"/>
</dbReference>
<evidence type="ECO:0000256" key="6">
    <source>
        <dbReference type="RuleBase" id="RU363067"/>
    </source>
</evidence>
<dbReference type="RefSeq" id="XP_067717731.1">
    <property type="nucleotide sequence ID" value="XM_067861630.1"/>
</dbReference>
<dbReference type="InterPro" id="IPR023088">
    <property type="entry name" value="PDEase"/>
</dbReference>
<evidence type="ECO:0000313" key="10">
    <source>
        <dbReference type="Proteomes" id="UP001497744"/>
    </source>
</evidence>
<feature type="binding site" evidence="5">
    <location>
        <position position="410"/>
    </location>
    <ligand>
        <name>Zn(2+)</name>
        <dbReference type="ChEBI" id="CHEBI:29105"/>
        <label>1</label>
    </ligand>
</feature>
<keyword evidence="1 5" id="KW-0479">Metal-binding</keyword>
<feature type="binding site" evidence="5">
    <location>
        <position position="374"/>
    </location>
    <ligand>
        <name>Zn(2+)</name>
        <dbReference type="ChEBI" id="CHEBI:29105"/>
        <label>1</label>
    </ligand>
</feature>
<evidence type="ECO:0000259" key="8">
    <source>
        <dbReference type="PROSITE" id="PS51845"/>
    </source>
</evidence>
<dbReference type="PROSITE" id="PS51845">
    <property type="entry name" value="PDEASE_I_2"/>
    <property type="match status" value="1"/>
</dbReference>
<accession>A0AAV4LZJ6</accession>
<dbReference type="InterPro" id="IPR023174">
    <property type="entry name" value="PDEase_CS"/>
</dbReference>
<dbReference type="PROSITE" id="PS00126">
    <property type="entry name" value="PDEASE_I_1"/>
    <property type="match status" value="1"/>
</dbReference>
<feature type="binding site" evidence="5">
    <location>
        <position position="411"/>
    </location>
    <ligand>
        <name>Zn(2+)</name>
        <dbReference type="ChEBI" id="CHEBI:29105"/>
        <label>1</label>
    </ligand>
</feature>